<evidence type="ECO:0000313" key="3">
    <source>
        <dbReference type="EMBL" id="QDY71304.1"/>
    </source>
</evidence>
<geneLocation type="plasmid" evidence="3 4">
    <name>unnamed4</name>
</geneLocation>
<dbReference type="GO" id="GO:0005694">
    <property type="term" value="C:chromosome"/>
    <property type="evidence" value="ECO:0007669"/>
    <property type="project" value="TreeGrafter"/>
</dbReference>
<feature type="region of interest" description="Disordered" evidence="1">
    <location>
        <begin position="47"/>
        <end position="77"/>
    </location>
</feature>
<feature type="region of interest" description="Disordered" evidence="1">
    <location>
        <begin position="1"/>
        <end position="35"/>
    </location>
</feature>
<reference evidence="3 4" key="1">
    <citation type="submission" date="2019-07" db="EMBL/GenBank/DDBJ databases">
        <title>Litoreibacter alkalisoli sp. nov., isolated from saline-alkaline soil.</title>
        <authorList>
            <person name="Wang S."/>
            <person name="Xu L."/>
            <person name="Xing Y.-T."/>
            <person name="Sun J.-Q."/>
        </authorList>
    </citation>
    <scope>NUCLEOTIDE SEQUENCE [LARGE SCALE GENOMIC DNA]</scope>
    <source>
        <strain evidence="3 4">LN3S51</strain>
        <plasmid evidence="3 4">unnamed4</plasmid>
    </source>
</reference>
<dbReference type="EMBL" id="CP042265">
    <property type="protein sequence ID" value="QDY71304.1"/>
    <property type="molecule type" value="Genomic_DNA"/>
</dbReference>
<feature type="domain" description="ParB-like N-terminal" evidence="2">
    <location>
        <begin position="80"/>
        <end position="183"/>
    </location>
</feature>
<keyword evidence="3" id="KW-0614">Plasmid</keyword>
<dbReference type="RefSeq" id="WP_146366720.1">
    <property type="nucleotide sequence ID" value="NZ_CP042265.1"/>
</dbReference>
<dbReference type="PANTHER" id="PTHR33375">
    <property type="entry name" value="CHROMOSOME-PARTITIONING PROTEIN PARB-RELATED"/>
    <property type="match status" value="1"/>
</dbReference>
<proteinExistence type="predicted"/>
<dbReference type="InterPro" id="IPR050336">
    <property type="entry name" value="Chromosome_partition/occlusion"/>
</dbReference>
<dbReference type="OrthoDB" id="7812516at2"/>
<dbReference type="SMART" id="SM00470">
    <property type="entry name" value="ParB"/>
    <property type="match status" value="1"/>
</dbReference>
<evidence type="ECO:0000313" key="4">
    <source>
        <dbReference type="Proteomes" id="UP000318483"/>
    </source>
</evidence>
<feature type="region of interest" description="Disordered" evidence="1">
    <location>
        <begin position="295"/>
        <end position="317"/>
    </location>
</feature>
<accession>A0A5B8J071</accession>
<dbReference type="PANTHER" id="PTHR33375:SF1">
    <property type="entry name" value="CHROMOSOME-PARTITIONING PROTEIN PARB-RELATED"/>
    <property type="match status" value="1"/>
</dbReference>
<organism evidence="3 4">
    <name type="scientific">Qingshengfaniella alkalisoli</name>
    <dbReference type="NCBI Taxonomy" id="2599296"/>
    <lineage>
        <taxon>Bacteria</taxon>
        <taxon>Pseudomonadati</taxon>
        <taxon>Pseudomonadota</taxon>
        <taxon>Alphaproteobacteria</taxon>
        <taxon>Rhodobacterales</taxon>
        <taxon>Paracoccaceae</taxon>
        <taxon>Qingshengfaniella</taxon>
    </lineage>
</organism>
<dbReference type="InterPro" id="IPR037972">
    <property type="entry name" value="RepB_N"/>
</dbReference>
<dbReference type="Gene3D" id="3.90.1530.30">
    <property type="match status" value="1"/>
</dbReference>
<dbReference type="Proteomes" id="UP000318483">
    <property type="component" value="Plasmid unnamed4"/>
</dbReference>
<evidence type="ECO:0000256" key="1">
    <source>
        <dbReference type="SAM" id="MobiDB-lite"/>
    </source>
</evidence>
<sequence length="366" mass="39945">MAKRRKLTAPSVDELKSLEEGFATKPSRGPGLMVPPIAKVAGEAAALSEVGSAEERAETARDKRDAETYREAQSQGRVLAEVPTHEIVADELTRDRMGLSSEEMDELKASIATNGLRLPIEVFELSEPEGDHRYGLLSGYRRLSAIRALEAETGRQEFETIRAIIREPGSVSGAYVSMVEENEVRADLSPYERGRIAVVAAGQGAFESLEDAVNALYAVASKAKRSKIRSFARVHEELGDMLSFPESLSEKAGLRLAAALRAGYAPQLREALASGQGIDASSEWALLQPLVEDAEAADKPDKRGGRPRRQARPRQEAEGEIQLANGIMIRRVSDSKGYSIRFSGDVVNSEMIDLVMAEIRRLLEPT</sequence>
<dbReference type="InterPro" id="IPR003115">
    <property type="entry name" value="ParB_N"/>
</dbReference>
<dbReference type="KEGG" id="lit:FPZ52_16495"/>
<dbReference type="GO" id="GO:0007059">
    <property type="term" value="P:chromosome segregation"/>
    <property type="evidence" value="ECO:0007669"/>
    <property type="project" value="TreeGrafter"/>
</dbReference>
<dbReference type="CDD" id="cd16405">
    <property type="entry name" value="RepB_like_N"/>
    <property type="match status" value="1"/>
</dbReference>
<name>A0A5B8J071_9RHOB</name>
<feature type="compositionally biased region" description="Basic and acidic residues" evidence="1">
    <location>
        <begin position="53"/>
        <end position="70"/>
    </location>
</feature>
<dbReference type="AlphaFoldDB" id="A0A5B8J071"/>
<keyword evidence="4" id="KW-1185">Reference proteome</keyword>
<protein>
    <submittedName>
        <fullName evidence="3">Chromosome partitioning protein ParB</fullName>
    </submittedName>
</protein>
<dbReference type="InterPro" id="IPR036086">
    <property type="entry name" value="ParB/Sulfiredoxin_sf"/>
</dbReference>
<dbReference type="Pfam" id="PF02195">
    <property type="entry name" value="ParB_N"/>
    <property type="match status" value="1"/>
</dbReference>
<evidence type="ECO:0000259" key="2">
    <source>
        <dbReference type="SMART" id="SM00470"/>
    </source>
</evidence>
<dbReference type="SUPFAM" id="SSF110849">
    <property type="entry name" value="ParB/Sulfiredoxin"/>
    <property type="match status" value="1"/>
</dbReference>
<gene>
    <name evidence="3" type="ORF">FPZ52_16495</name>
</gene>